<sequence>MQEREGVKPAFRSAINSSTSPLDIWQQFFTDKIFENIVVQTNIKIRQMRPKYQNSYCVQDLDLMELKAFIGFLFYTAIFKENREHYTSWYSTDGTGREIYRCIMSKNRLEVLLNAIRFDDTANRPERRAIDSSAPIADLFKSFIDRCQALYAIGSYACIDETLVPFRGRCKFKVYMPKKPAKYGIKIQCLTDARSGYLLNAYIYEYVGKDSDSQNLPAAYQGMKKPTQAVMRLIPPIEGSRRNVTTDNWYTSIELLELLKKKQLTGVGTMRKNQKEIPRDFLPNSSRNVDSTIFGFTKDYTISSYVPKKNRAVITVSSMHHMPDIDDTGQKVESRFKFLKRLAEQLVRPHLERRVSNVKLQRDIRNAIRSILNKNEGTTLLAVPSSSTAEERLTVRKNCTTCLYTRYRKTQYMCFECKAPICLECSNKLCNSCREKQ</sequence>
<dbReference type="Pfam" id="PF13843">
    <property type="entry name" value="DDE_Tnp_1_7"/>
    <property type="match status" value="1"/>
</dbReference>
<dbReference type="EMBL" id="CADEBC010000858">
    <property type="protein sequence ID" value="CAB3261584.1"/>
    <property type="molecule type" value="Genomic_DNA"/>
</dbReference>
<protein>
    <recommendedName>
        <fullName evidence="1">PiggyBac transposable element-derived protein domain-containing protein</fullName>
    </recommendedName>
</protein>
<evidence type="ECO:0000313" key="3">
    <source>
        <dbReference type="Proteomes" id="UP000494106"/>
    </source>
</evidence>
<dbReference type="InterPro" id="IPR029526">
    <property type="entry name" value="PGBD"/>
</dbReference>
<dbReference type="Proteomes" id="UP000494106">
    <property type="component" value="Unassembled WGS sequence"/>
</dbReference>
<feature type="domain" description="PiggyBac transposable element-derived protein" evidence="1">
    <location>
        <begin position="20"/>
        <end position="346"/>
    </location>
</feature>
<comment type="caution">
    <text evidence="2">The sequence shown here is derived from an EMBL/GenBank/DDBJ whole genome shotgun (WGS) entry which is preliminary data.</text>
</comment>
<dbReference type="OrthoDB" id="8191541at2759"/>
<accession>A0A8S1BSY5</accession>
<evidence type="ECO:0000313" key="2">
    <source>
        <dbReference type="EMBL" id="CAB3261584.1"/>
    </source>
</evidence>
<evidence type="ECO:0000259" key="1">
    <source>
        <dbReference type="Pfam" id="PF13843"/>
    </source>
</evidence>
<gene>
    <name evidence="2" type="ORF">APLA_LOCUS17994</name>
</gene>
<name>A0A8S1BSY5_ARCPL</name>
<keyword evidence="3" id="KW-1185">Reference proteome</keyword>
<dbReference type="AlphaFoldDB" id="A0A8S1BSY5"/>
<dbReference type="PANTHER" id="PTHR46599">
    <property type="entry name" value="PIGGYBAC TRANSPOSABLE ELEMENT-DERIVED PROTEIN 4"/>
    <property type="match status" value="1"/>
</dbReference>
<organism evidence="2 3">
    <name type="scientific">Arctia plantaginis</name>
    <name type="common">Wood tiger moth</name>
    <name type="synonym">Phalaena plantaginis</name>
    <dbReference type="NCBI Taxonomy" id="874455"/>
    <lineage>
        <taxon>Eukaryota</taxon>
        <taxon>Metazoa</taxon>
        <taxon>Ecdysozoa</taxon>
        <taxon>Arthropoda</taxon>
        <taxon>Hexapoda</taxon>
        <taxon>Insecta</taxon>
        <taxon>Pterygota</taxon>
        <taxon>Neoptera</taxon>
        <taxon>Endopterygota</taxon>
        <taxon>Lepidoptera</taxon>
        <taxon>Glossata</taxon>
        <taxon>Ditrysia</taxon>
        <taxon>Noctuoidea</taxon>
        <taxon>Erebidae</taxon>
        <taxon>Arctiinae</taxon>
        <taxon>Arctia</taxon>
    </lineage>
</organism>
<dbReference type="PANTHER" id="PTHR46599:SF6">
    <property type="entry name" value="DUAL SPECIFICITY PHOSPHATASE 26"/>
    <property type="match status" value="1"/>
</dbReference>
<reference evidence="2 3" key="1">
    <citation type="submission" date="2020-04" db="EMBL/GenBank/DDBJ databases">
        <authorList>
            <person name="Wallbank WR R."/>
            <person name="Pardo Diaz C."/>
            <person name="Kozak K."/>
            <person name="Martin S."/>
            <person name="Jiggins C."/>
            <person name="Moest M."/>
            <person name="Warren A I."/>
            <person name="Byers J.R.P. K."/>
            <person name="Montejo-Kovacevich G."/>
            <person name="Yen C E."/>
        </authorList>
    </citation>
    <scope>NUCLEOTIDE SEQUENCE [LARGE SCALE GENOMIC DNA]</scope>
</reference>
<proteinExistence type="predicted"/>